<protein>
    <submittedName>
        <fullName evidence="5">Uncharacterized protein</fullName>
    </submittedName>
</protein>
<dbReference type="PANTHER" id="PTHR33926">
    <property type="entry name" value="PROTEIN TIC 22, CHLOROPLASTIC"/>
    <property type="match status" value="1"/>
</dbReference>
<evidence type="ECO:0000313" key="6">
    <source>
        <dbReference type="Proteomes" id="UP001195914"/>
    </source>
</evidence>
<dbReference type="Pfam" id="PF04278">
    <property type="entry name" value="Tic22"/>
    <property type="match status" value="1"/>
</dbReference>
<dbReference type="InterPro" id="IPR007378">
    <property type="entry name" value="Tic22-like"/>
</dbReference>
<reference evidence="5" key="2">
    <citation type="submission" date="2021-05" db="EMBL/GenBank/DDBJ databases">
        <authorList>
            <person name="Pain A."/>
        </authorList>
    </citation>
    <scope>NUCLEOTIDE SEQUENCE</scope>
    <source>
        <strain evidence="5">1802A</strain>
    </source>
</reference>
<feature type="chain" id="PRO_5042275197" evidence="4">
    <location>
        <begin position="17"/>
        <end position="247"/>
    </location>
</feature>
<keyword evidence="2" id="KW-0150">Chloroplast</keyword>
<dbReference type="GO" id="GO:0009507">
    <property type="term" value="C:chloroplast"/>
    <property type="evidence" value="ECO:0007669"/>
    <property type="project" value="UniProtKB-SubCell"/>
</dbReference>
<evidence type="ECO:0000313" key="5">
    <source>
        <dbReference type="EMBL" id="KAK1939550.1"/>
    </source>
</evidence>
<accession>A0AAD9GJ95</accession>
<evidence type="ECO:0000256" key="3">
    <source>
        <dbReference type="ARBA" id="ARBA00022640"/>
    </source>
</evidence>
<dbReference type="Gene3D" id="3.40.1350.100">
    <property type="match status" value="2"/>
</dbReference>
<feature type="signal peptide" evidence="4">
    <location>
        <begin position="1"/>
        <end position="16"/>
    </location>
</feature>
<dbReference type="EMBL" id="JAHBMH010000007">
    <property type="protein sequence ID" value="KAK1939550.1"/>
    <property type="molecule type" value="Genomic_DNA"/>
</dbReference>
<keyword evidence="6" id="KW-1185">Reference proteome</keyword>
<evidence type="ECO:0000256" key="4">
    <source>
        <dbReference type="SAM" id="SignalP"/>
    </source>
</evidence>
<keyword evidence="4" id="KW-0732">Signal</keyword>
<reference evidence="5" key="1">
    <citation type="journal article" date="2014" name="Nucleic Acids Res.">
        <title>The evolutionary dynamics of variant antigen genes in Babesia reveal a history of genomic innovation underlying host-parasite interaction.</title>
        <authorList>
            <person name="Jackson A.P."/>
            <person name="Otto T.D."/>
            <person name="Darby A."/>
            <person name="Ramaprasad A."/>
            <person name="Xia D."/>
            <person name="Echaide I.E."/>
            <person name="Farber M."/>
            <person name="Gahlot S."/>
            <person name="Gamble J."/>
            <person name="Gupta D."/>
            <person name="Gupta Y."/>
            <person name="Jackson L."/>
            <person name="Malandrin L."/>
            <person name="Malas T.B."/>
            <person name="Moussa E."/>
            <person name="Nair M."/>
            <person name="Reid A.J."/>
            <person name="Sanders M."/>
            <person name="Sharma J."/>
            <person name="Tracey A."/>
            <person name="Quail M.A."/>
            <person name="Weir W."/>
            <person name="Wastling J.M."/>
            <person name="Hall N."/>
            <person name="Willadsen P."/>
            <person name="Lingelbach K."/>
            <person name="Shiels B."/>
            <person name="Tait A."/>
            <person name="Berriman M."/>
            <person name="Allred D.R."/>
            <person name="Pain A."/>
        </authorList>
    </citation>
    <scope>NUCLEOTIDE SEQUENCE</scope>
    <source>
        <strain evidence="5">1802A</strain>
    </source>
</reference>
<gene>
    <name evidence="5" type="ORF">X943_000955</name>
</gene>
<proteinExistence type="predicted"/>
<evidence type="ECO:0000256" key="2">
    <source>
        <dbReference type="ARBA" id="ARBA00022528"/>
    </source>
</evidence>
<dbReference type="PANTHER" id="PTHR33926:SF4">
    <property type="entry name" value="PROTEIN TIC 22, CHLOROPLASTIC"/>
    <property type="match status" value="1"/>
</dbReference>
<keyword evidence="3" id="KW-0934">Plastid</keyword>
<evidence type="ECO:0000256" key="1">
    <source>
        <dbReference type="ARBA" id="ARBA00004229"/>
    </source>
</evidence>
<comment type="caution">
    <text evidence="5">The sequence shown here is derived from an EMBL/GenBank/DDBJ whole genome shotgun (WGS) entry which is preliminary data.</text>
</comment>
<organism evidence="5 6">
    <name type="scientific">Babesia divergens</name>
    <dbReference type="NCBI Taxonomy" id="32595"/>
    <lineage>
        <taxon>Eukaryota</taxon>
        <taxon>Sar</taxon>
        <taxon>Alveolata</taxon>
        <taxon>Apicomplexa</taxon>
        <taxon>Aconoidasida</taxon>
        <taxon>Piroplasmida</taxon>
        <taxon>Babesiidae</taxon>
        <taxon>Babesia</taxon>
    </lineage>
</organism>
<dbReference type="Proteomes" id="UP001195914">
    <property type="component" value="Unassembled WGS sequence"/>
</dbReference>
<name>A0AAD9GJ95_BABDI</name>
<comment type="subcellular location">
    <subcellularLocation>
        <location evidence="1">Plastid</location>
        <location evidence="1">Chloroplast</location>
    </subcellularLocation>
</comment>
<dbReference type="GO" id="GO:0015031">
    <property type="term" value="P:protein transport"/>
    <property type="evidence" value="ECO:0007669"/>
    <property type="project" value="InterPro"/>
</dbReference>
<sequence>MFPLFVLYIHIVTGLSIRPSILGIPFVSRNKADSVPPSRQYSDTLKNIPVFLVESKYSTPIALKDNGGQLISVFIDPRDALDFLTEIAQAESPGSNIDSGLRIRVKTLYEWLECVDPAIPRVPSKSKYKLIPNSNQLTRAYTYMPLSSNKELFVPLFYSRKLVLPSQSHKSVTPLFLDFEDLIGHINTLNDSEQRELALRSIGIVSLVDFLLENPTLAGYMIVPSTSSLKFCEEERFSPCVKSRELD</sequence>
<dbReference type="AlphaFoldDB" id="A0AAD9GJ95"/>